<dbReference type="InterPro" id="IPR018936">
    <property type="entry name" value="PI3/4_kinase_CS"/>
</dbReference>
<protein>
    <recommendedName>
        <fullName evidence="2">phosphatidylinositol 3-kinase</fullName>
        <ecNumber evidence="2">2.7.1.137</ecNumber>
    </recommendedName>
</protein>
<proteinExistence type="predicted"/>
<dbReference type="InterPro" id="IPR000403">
    <property type="entry name" value="PI3/4_kinase_cat_dom"/>
</dbReference>
<keyword evidence="4" id="KW-0547">Nucleotide-binding</keyword>
<dbReference type="InterPro" id="IPR011009">
    <property type="entry name" value="Kinase-like_dom_sf"/>
</dbReference>
<comment type="caution">
    <text evidence="8">The sequence shown here is derived from an EMBL/GenBank/DDBJ whole genome shotgun (WGS) entry which is preliminary data.</text>
</comment>
<dbReference type="CDD" id="cd05165">
    <property type="entry name" value="PI3Kc_I"/>
    <property type="match status" value="1"/>
</dbReference>
<dbReference type="GO" id="GO:0048015">
    <property type="term" value="P:phosphatidylinositol-mediated signaling"/>
    <property type="evidence" value="ECO:0007669"/>
    <property type="project" value="TreeGrafter"/>
</dbReference>
<dbReference type="GO" id="GO:0016303">
    <property type="term" value="F:1-phosphatidylinositol-3-kinase activity"/>
    <property type="evidence" value="ECO:0007669"/>
    <property type="project" value="UniProtKB-EC"/>
</dbReference>
<dbReference type="AlphaFoldDB" id="A0AAV2R5J5"/>
<dbReference type="Gene3D" id="1.10.1070.11">
    <property type="entry name" value="Phosphatidylinositol 3-/4-kinase, catalytic domain"/>
    <property type="match status" value="1"/>
</dbReference>
<accession>A0AAV2R5J5</accession>
<keyword evidence="6" id="KW-0067">ATP-binding</keyword>
<dbReference type="GO" id="GO:0032060">
    <property type="term" value="P:bleb assembly"/>
    <property type="evidence" value="ECO:0007669"/>
    <property type="project" value="UniProtKB-ARBA"/>
</dbReference>
<evidence type="ECO:0000256" key="2">
    <source>
        <dbReference type="ARBA" id="ARBA00012073"/>
    </source>
</evidence>
<evidence type="ECO:0000313" key="8">
    <source>
        <dbReference type="EMBL" id="CAL4116873.1"/>
    </source>
</evidence>
<dbReference type="Proteomes" id="UP001497623">
    <property type="component" value="Unassembled WGS sequence"/>
</dbReference>
<dbReference type="GO" id="GO:0050920">
    <property type="term" value="P:regulation of chemotaxis"/>
    <property type="evidence" value="ECO:0007669"/>
    <property type="project" value="UniProtKB-ARBA"/>
</dbReference>
<keyword evidence="3" id="KW-0808">Transferase</keyword>
<dbReference type="PROSITE" id="PS00916">
    <property type="entry name" value="PI3_4_KINASE_2"/>
    <property type="match status" value="1"/>
</dbReference>
<evidence type="ECO:0000256" key="1">
    <source>
        <dbReference type="ARBA" id="ARBA00001498"/>
    </source>
</evidence>
<dbReference type="GO" id="GO:0035005">
    <property type="term" value="F:1-phosphatidylinositol-4-phosphate 3-kinase activity"/>
    <property type="evidence" value="ECO:0007669"/>
    <property type="project" value="TreeGrafter"/>
</dbReference>
<dbReference type="SMART" id="SM00146">
    <property type="entry name" value="PI3Kc"/>
    <property type="match status" value="1"/>
</dbReference>
<sequence length="390" mass="45115">RAEMHVPSVSIRFGLILEAYCRGSVEHMRGLLKQQEFVNKCKDIKELVASQRGNQSLALKNMKEFMKKPVHQSALSQFLNPIDPLYRIRQIKVDECKFKDSKMAPLWLVFENSDLHGKDIYLLYKSGDDLRQDMLTLQMIRIMDKLWKDHGLDLRMIPYSCMSTDNNEGIIQVVLNAETIANIQRAKGMFSATSAFRKGSLLDWLKEHNSGEAALNKAIHEFTLSCAGYCVATYVLGIADRHSDNIMIMQNGQLFHIDFGHILGHFKEKFGIKRERQPFVLTHDFIHVITKGRQTRSEEFIKFKEYCEQAFEILRQYGSFIISLFAMMISTGLPELQSEKDLDYLKETLKLDLSKEEALDHFRSKFDEALSNAWKTSVNWAFHAMAKNNR</sequence>
<dbReference type="PANTHER" id="PTHR10048:SF118">
    <property type="entry name" value="PI-3 KINASE"/>
    <property type="match status" value="1"/>
</dbReference>
<keyword evidence="9" id="KW-1185">Reference proteome</keyword>
<comment type="catalytic activity">
    <reaction evidence="1">
        <text>a 1,2-diacyl-sn-glycero-3-phospho-(1D-myo-inositol) + ATP = a 1,2-diacyl-sn-glycero-3-phospho-(1D-myo-inositol-3-phosphate) + ADP + H(+)</text>
        <dbReference type="Rhea" id="RHEA:12709"/>
        <dbReference type="ChEBI" id="CHEBI:15378"/>
        <dbReference type="ChEBI" id="CHEBI:30616"/>
        <dbReference type="ChEBI" id="CHEBI:57880"/>
        <dbReference type="ChEBI" id="CHEBI:58088"/>
        <dbReference type="ChEBI" id="CHEBI:456216"/>
        <dbReference type="EC" id="2.7.1.137"/>
    </reaction>
</comment>
<feature type="non-terminal residue" evidence="8">
    <location>
        <position position="1"/>
    </location>
</feature>
<evidence type="ECO:0000256" key="4">
    <source>
        <dbReference type="ARBA" id="ARBA00022741"/>
    </source>
</evidence>
<reference evidence="8 9" key="1">
    <citation type="submission" date="2024-05" db="EMBL/GenBank/DDBJ databases">
        <authorList>
            <person name="Wallberg A."/>
        </authorList>
    </citation>
    <scope>NUCLEOTIDE SEQUENCE [LARGE SCALE GENOMIC DNA]</scope>
</reference>
<feature type="domain" description="PI3K/PI4K catalytic" evidence="7">
    <location>
        <begin position="92"/>
        <end position="374"/>
    </location>
</feature>
<dbReference type="InterPro" id="IPR036940">
    <property type="entry name" value="PI3/4_kinase_cat_sf"/>
</dbReference>
<keyword evidence="5" id="KW-0418">Kinase</keyword>
<dbReference type="GO" id="GO:0005942">
    <property type="term" value="C:phosphatidylinositol 3-kinase complex"/>
    <property type="evidence" value="ECO:0007669"/>
    <property type="project" value="TreeGrafter"/>
</dbReference>
<dbReference type="GO" id="GO:0005737">
    <property type="term" value="C:cytoplasm"/>
    <property type="evidence" value="ECO:0007669"/>
    <property type="project" value="TreeGrafter"/>
</dbReference>
<dbReference type="FunFam" id="3.30.1010.10:FF:000008">
    <property type="entry name" value="Phosphatidylinositol 4,5-bisphosphate 3-kinase catalytic subunit gamma"/>
    <property type="match status" value="1"/>
</dbReference>
<dbReference type="GO" id="GO:0016477">
    <property type="term" value="P:cell migration"/>
    <property type="evidence" value="ECO:0007669"/>
    <property type="project" value="TreeGrafter"/>
</dbReference>
<dbReference type="PROSITE" id="PS50290">
    <property type="entry name" value="PI3_4_KINASE_3"/>
    <property type="match status" value="1"/>
</dbReference>
<dbReference type="EC" id="2.7.1.137" evidence="2"/>
<dbReference type="PANTHER" id="PTHR10048">
    <property type="entry name" value="PHOSPHATIDYLINOSITOL KINASE"/>
    <property type="match status" value="1"/>
</dbReference>
<organism evidence="8 9">
    <name type="scientific">Meganyctiphanes norvegica</name>
    <name type="common">Northern krill</name>
    <name type="synonym">Thysanopoda norvegica</name>
    <dbReference type="NCBI Taxonomy" id="48144"/>
    <lineage>
        <taxon>Eukaryota</taxon>
        <taxon>Metazoa</taxon>
        <taxon>Ecdysozoa</taxon>
        <taxon>Arthropoda</taxon>
        <taxon>Crustacea</taxon>
        <taxon>Multicrustacea</taxon>
        <taxon>Malacostraca</taxon>
        <taxon>Eumalacostraca</taxon>
        <taxon>Eucarida</taxon>
        <taxon>Euphausiacea</taxon>
        <taxon>Euphausiidae</taxon>
        <taxon>Meganyctiphanes</taxon>
    </lineage>
</organism>
<name>A0AAV2R5J5_MEGNR</name>
<dbReference type="SUPFAM" id="SSF56112">
    <property type="entry name" value="Protein kinase-like (PK-like)"/>
    <property type="match status" value="1"/>
</dbReference>
<dbReference type="Pfam" id="PF00454">
    <property type="entry name" value="PI3_PI4_kinase"/>
    <property type="match status" value="1"/>
</dbReference>
<dbReference type="Gene3D" id="3.30.1010.10">
    <property type="entry name" value="Phosphatidylinositol 3-kinase Catalytic Subunit, Chain A, domain 4"/>
    <property type="match status" value="1"/>
</dbReference>
<evidence type="ECO:0000259" key="7">
    <source>
        <dbReference type="PROSITE" id="PS50290"/>
    </source>
</evidence>
<dbReference type="GO" id="GO:0043491">
    <property type="term" value="P:phosphatidylinositol 3-kinase/protein kinase B signal transduction"/>
    <property type="evidence" value="ECO:0007669"/>
    <property type="project" value="TreeGrafter"/>
</dbReference>
<dbReference type="GO" id="GO:0005886">
    <property type="term" value="C:plasma membrane"/>
    <property type="evidence" value="ECO:0007669"/>
    <property type="project" value="TreeGrafter"/>
</dbReference>
<evidence type="ECO:0000256" key="6">
    <source>
        <dbReference type="ARBA" id="ARBA00022840"/>
    </source>
</evidence>
<evidence type="ECO:0000256" key="5">
    <source>
        <dbReference type="ARBA" id="ARBA00022777"/>
    </source>
</evidence>
<dbReference type="InterPro" id="IPR015433">
    <property type="entry name" value="PI3/4_kinase"/>
</dbReference>
<dbReference type="FunFam" id="1.10.1070.11:FF:000001">
    <property type="entry name" value="Phosphatidylinositol 4,5-bisphosphate 3-kinase catalytic subunit"/>
    <property type="match status" value="1"/>
</dbReference>
<dbReference type="GO" id="GO:0005524">
    <property type="term" value="F:ATP binding"/>
    <property type="evidence" value="ECO:0007669"/>
    <property type="project" value="UniProtKB-KW"/>
</dbReference>
<gene>
    <name evidence="8" type="ORF">MNOR_LOCUS21066</name>
</gene>
<dbReference type="EMBL" id="CAXKWB010016698">
    <property type="protein sequence ID" value="CAL4116873.1"/>
    <property type="molecule type" value="Genomic_DNA"/>
</dbReference>
<evidence type="ECO:0000313" key="9">
    <source>
        <dbReference type="Proteomes" id="UP001497623"/>
    </source>
</evidence>
<evidence type="ECO:0000256" key="3">
    <source>
        <dbReference type="ARBA" id="ARBA00022679"/>
    </source>
</evidence>